<keyword evidence="9 11" id="KW-0472">Membrane</keyword>
<evidence type="ECO:0000313" key="13">
    <source>
        <dbReference type="Proteomes" id="UP001149719"/>
    </source>
</evidence>
<evidence type="ECO:0000313" key="12">
    <source>
        <dbReference type="EMBL" id="MCZ2722682.1"/>
    </source>
</evidence>
<evidence type="ECO:0000256" key="2">
    <source>
        <dbReference type="ARBA" id="ARBA00022448"/>
    </source>
</evidence>
<name>A0ABT4JWC2_9GAMM</name>
<keyword evidence="10 11" id="KW-0198">Cysteine biosynthesis</keyword>
<evidence type="ECO:0000256" key="5">
    <source>
        <dbReference type="ARBA" id="ARBA00022605"/>
    </source>
</evidence>
<accession>A0ABT4JWC2</accession>
<dbReference type="PANTHER" id="PTHR37468:SF1">
    <property type="entry name" value="SULFATE TRANSPORTER CYSZ"/>
    <property type="match status" value="1"/>
</dbReference>
<comment type="similarity">
    <text evidence="11">Belongs to the CysZ family.</text>
</comment>
<keyword evidence="5 11" id="KW-0028">Amino-acid biosynthesis</keyword>
<keyword evidence="3 11" id="KW-1003">Cell membrane</keyword>
<dbReference type="InterPro" id="IPR059112">
    <property type="entry name" value="CysZ/EI24"/>
</dbReference>
<proteinExistence type="inferred from homology"/>
<dbReference type="Proteomes" id="UP001149719">
    <property type="component" value="Unassembled WGS sequence"/>
</dbReference>
<dbReference type="RefSeq" id="WP_269126492.1">
    <property type="nucleotide sequence ID" value="NZ_JAPUBN010000018.1"/>
</dbReference>
<dbReference type="InterPro" id="IPR050480">
    <property type="entry name" value="CysZ-like"/>
</dbReference>
<sequence length="256" mass="28874">MILHPFKAVGSFLKALPLLFSSDLRLFVLAPLLANFALMAILYMFAFGFLTGMTDSMMSWLPGWLSFLDWLFYALFGLVSALLMFYGFSVGVNILAAPFMGILAEKVEEKLTGNVIQEQISLAFILSIVGHSILRELQKLAYFLPRVILLFIISFIPVVNVIAPILWLLFSAWMLSIQYLDYSFDNNKRNFRDMRASLRRKPILCWSFGFIVMVLLTIPLVNLFVMPLAVVAATCIWIDAFKPDTDVTGNSAMGAR</sequence>
<dbReference type="NCBIfam" id="NF003433">
    <property type="entry name" value="PRK04949.1"/>
    <property type="match status" value="1"/>
</dbReference>
<evidence type="ECO:0000256" key="3">
    <source>
        <dbReference type="ARBA" id="ARBA00022475"/>
    </source>
</evidence>
<evidence type="ECO:0000256" key="1">
    <source>
        <dbReference type="ARBA" id="ARBA00004141"/>
    </source>
</evidence>
<evidence type="ECO:0000256" key="9">
    <source>
        <dbReference type="ARBA" id="ARBA00023136"/>
    </source>
</evidence>
<comment type="caution">
    <text evidence="12">The sequence shown here is derived from an EMBL/GenBank/DDBJ whole genome shotgun (WGS) entry which is preliminary data.</text>
</comment>
<evidence type="ECO:0000256" key="8">
    <source>
        <dbReference type="ARBA" id="ARBA00023032"/>
    </source>
</evidence>
<reference evidence="12" key="1">
    <citation type="submission" date="2022-12" db="EMBL/GenBank/DDBJ databases">
        <title>Marinomonas 15G1-11 sp. nov, isolated from marine algae.</title>
        <authorList>
            <person name="Butt M."/>
            <person name="Choi D.G."/>
            <person name="Kim J.M."/>
            <person name="Lee J.K."/>
            <person name="Baek J.H."/>
            <person name="Jeon C.O."/>
        </authorList>
    </citation>
    <scope>NUCLEOTIDE SEQUENCE</scope>
    <source>
        <strain evidence="12">15G1-11</strain>
    </source>
</reference>
<evidence type="ECO:0000256" key="4">
    <source>
        <dbReference type="ARBA" id="ARBA00022519"/>
    </source>
</evidence>
<feature type="transmembrane region" description="Helical" evidence="11">
    <location>
        <begin position="70"/>
        <end position="96"/>
    </location>
</feature>
<protein>
    <recommendedName>
        <fullName evidence="11">Sulfate transporter CysZ</fullName>
    </recommendedName>
</protein>
<keyword evidence="6 11" id="KW-0812">Transmembrane</keyword>
<dbReference type="InterPro" id="IPR022985">
    <property type="entry name" value="Sulfate_CysZ"/>
</dbReference>
<gene>
    <name evidence="11 12" type="primary">cysZ</name>
    <name evidence="12" type="ORF">O1D97_13950</name>
</gene>
<evidence type="ECO:0000256" key="11">
    <source>
        <dbReference type="HAMAP-Rule" id="MF_00468"/>
    </source>
</evidence>
<dbReference type="Pfam" id="PF07264">
    <property type="entry name" value="EI24"/>
    <property type="match status" value="1"/>
</dbReference>
<evidence type="ECO:0000256" key="10">
    <source>
        <dbReference type="ARBA" id="ARBA00023192"/>
    </source>
</evidence>
<keyword evidence="7 11" id="KW-1133">Transmembrane helix</keyword>
<dbReference type="PANTHER" id="PTHR37468">
    <property type="entry name" value="SULFATE TRANSPORTER CYSZ"/>
    <property type="match status" value="1"/>
</dbReference>
<feature type="transmembrane region" description="Helical" evidence="11">
    <location>
        <begin position="140"/>
        <end position="159"/>
    </location>
</feature>
<evidence type="ECO:0000256" key="7">
    <source>
        <dbReference type="ARBA" id="ARBA00022989"/>
    </source>
</evidence>
<evidence type="ECO:0000256" key="6">
    <source>
        <dbReference type="ARBA" id="ARBA00022692"/>
    </source>
</evidence>
<keyword evidence="4 11" id="KW-0997">Cell inner membrane</keyword>
<feature type="transmembrane region" description="Helical" evidence="11">
    <location>
        <begin position="203"/>
        <end position="225"/>
    </location>
</feature>
<dbReference type="EMBL" id="JAPUBN010000018">
    <property type="protein sequence ID" value="MCZ2722682.1"/>
    <property type="molecule type" value="Genomic_DNA"/>
</dbReference>
<comment type="function">
    <text evidence="11">High affinity, high specificity proton-dependent sulfate transporter, which mediates sulfate uptake. Provides the sulfur source for the cysteine synthesis pathway.</text>
</comment>
<keyword evidence="2 11" id="KW-0813">Transport</keyword>
<organism evidence="12 13">
    <name type="scientific">Marinomonas phaeophyticola</name>
    <dbReference type="NCBI Taxonomy" id="3004091"/>
    <lineage>
        <taxon>Bacteria</taxon>
        <taxon>Pseudomonadati</taxon>
        <taxon>Pseudomonadota</taxon>
        <taxon>Gammaproteobacteria</taxon>
        <taxon>Oceanospirillales</taxon>
        <taxon>Oceanospirillaceae</taxon>
        <taxon>Marinomonas</taxon>
    </lineage>
</organism>
<feature type="transmembrane region" description="Helical" evidence="11">
    <location>
        <begin position="26"/>
        <end position="50"/>
    </location>
</feature>
<comment type="subcellular location">
    <subcellularLocation>
        <location evidence="11">Cell inner membrane</location>
        <topology evidence="11">Multi-pass membrane protein</topology>
    </subcellularLocation>
    <subcellularLocation>
        <location evidence="1">Membrane</location>
        <topology evidence="1">Multi-pass membrane protein</topology>
    </subcellularLocation>
</comment>
<keyword evidence="8 11" id="KW-0764">Sulfate transport</keyword>
<dbReference type="HAMAP" id="MF_00468">
    <property type="entry name" value="CysZ"/>
    <property type="match status" value="1"/>
</dbReference>
<keyword evidence="13" id="KW-1185">Reference proteome</keyword>